<dbReference type="Gene3D" id="3.40.30.10">
    <property type="entry name" value="Glutaredoxin"/>
    <property type="match status" value="1"/>
</dbReference>
<reference evidence="2 3" key="1">
    <citation type="submission" date="2013-10" db="EMBL/GenBank/DDBJ databases">
        <authorList>
            <person name="Ichikawa N."/>
            <person name="Kimura A."/>
            <person name="Ohji S."/>
            <person name="Hosoyama A."/>
            <person name="Fujita N."/>
        </authorList>
    </citation>
    <scope>NUCLEOTIDE SEQUENCE [LARGE SCALE GENOMIC DNA]</scope>
    <source>
        <strain evidence="2 3">NBRC 102217</strain>
    </source>
</reference>
<feature type="signal peptide" evidence="1">
    <location>
        <begin position="1"/>
        <end position="23"/>
    </location>
</feature>
<evidence type="ECO:0000313" key="3">
    <source>
        <dbReference type="Proteomes" id="UP000017800"/>
    </source>
</evidence>
<accession>V5F419</accession>
<evidence type="ECO:0000256" key="1">
    <source>
        <dbReference type="SAM" id="SignalP"/>
    </source>
</evidence>
<reference evidence="2 3" key="2">
    <citation type="submission" date="2013-11" db="EMBL/GenBank/DDBJ databases">
        <title>Whole genome shotgun sequence of Vibrio halioticoli NBRC 102217.</title>
        <authorList>
            <person name="Isaki S."/>
            <person name="Kimura A."/>
            <person name="Ohji S."/>
            <person name="Hosoyama A."/>
            <person name="Fujita N."/>
            <person name="Hashimoto M."/>
            <person name="Hosoyama Y."/>
            <person name="Yamazoe A."/>
        </authorList>
    </citation>
    <scope>NUCLEOTIDE SEQUENCE [LARGE SCALE GENOMIC DNA]</scope>
    <source>
        <strain evidence="2 3">NBRC 102217</strain>
    </source>
</reference>
<comment type="caution">
    <text evidence="2">The sequence shown here is derived from an EMBL/GenBank/DDBJ whole genome shotgun (WGS) entry which is preliminary data.</text>
</comment>
<proteinExistence type="predicted"/>
<sequence length="241" mass="26661">MMMLLKIFLTVFLVQVIAFHSLANETASEQIKAAVKVASKPKKLLHSNAVVLFANSGESVVVSDNPRWVIKGQLFDMWSNVEVNGTAQLEALERKLPLDKLNVNTKDVFDFIVNPSKSQTVTIFIDPFEENTSHVVSVLSKYATDYRLRFILTAVEASHINPFIALQCAHQKVNDAVILDQLITQNFSDAKASCDQTKAMNSYGLSAFLQIKTSPTLVAPNSELSVGMPSQLMTWLAKNSN</sequence>
<dbReference type="RefSeq" id="WP_023404303.1">
    <property type="nucleotide sequence ID" value="NZ_BAUJ01000030.1"/>
</dbReference>
<organism evidence="2 3">
    <name type="scientific">Vibrio halioticoli NBRC 102217</name>
    <dbReference type="NCBI Taxonomy" id="1219072"/>
    <lineage>
        <taxon>Bacteria</taxon>
        <taxon>Pseudomonadati</taxon>
        <taxon>Pseudomonadota</taxon>
        <taxon>Gammaproteobacteria</taxon>
        <taxon>Vibrionales</taxon>
        <taxon>Vibrionaceae</taxon>
        <taxon>Vibrio</taxon>
    </lineage>
</organism>
<gene>
    <name evidence="2" type="ORF">VHA01S_030_00240</name>
</gene>
<keyword evidence="1" id="KW-0732">Signal</keyword>
<feature type="chain" id="PRO_5004732930" description="Thioredoxin-like fold domain-containing protein" evidence="1">
    <location>
        <begin position="24"/>
        <end position="241"/>
    </location>
</feature>
<name>V5F419_9VIBR</name>
<keyword evidence="3" id="KW-1185">Reference proteome</keyword>
<dbReference type="Proteomes" id="UP000017800">
    <property type="component" value="Unassembled WGS sequence"/>
</dbReference>
<evidence type="ECO:0000313" key="2">
    <source>
        <dbReference type="EMBL" id="GAD89949.1"/>
    </source>
</evidence>
<protein>
    <recommendedName>
        <fullName evidence="4">Thioredoxin-like fold domain-containing protein</fullName>
    </recommendedName>
</protein>
<dbReference type="EMBL" id="BAUJ01000030">
    <property type="protein sequence ID" value="GAD89949.1"/>
    <property type="molecule type" value="Genomic_DNA"/>
</dbReference>
<dbReference type="eggNOG" id="COG1651">
    <property type="taxonomic scope" value="Bacteria"/>
</dbReference>
<evidence type="ECO:0008006" key="4">
    <source>
        <dbReference type="Google" id="ProtNLM"/>
    </source>
</evidence>
<dbReference type="OrthoDB" id="9780340at2"/>
<dbReference type="AlphaFoldDB" id="V5F419"/>